<name>X0YN37_9ZZZZ</name>
<feature type="non-terminal residue" evidence="1">
    <location>
        <position position="1"/>
    </location>
</feature>
<dbReference type="EMBL" id="BARS01049914">
    <property type="protein sequence ID" value="GAG38121.1"/>
    <property type="molecule type" value="Genomic_DNA"/>
</dbReference>
<sequence>SSTAMQEMALALTTPLRKGIMDCDILGNIFEAIELSPGACPEFPLDFLKPGTEKEFRAFTMPNCGYIPQCHVEGDYVTIPTYWTGSCIDWCLQYAFDARWDVVGRATQVLRSSFTKKMNDDGWHTILGAGYDRNIMVVDSAASTGQFTKRLVSLMKTVMRRNGGGNSGCNDRGRLTDLYISPEAMEDIRNWGLDQVDEITRREIFVGDSCDDALTRIFCVNLHSLDELGQNQEYQNFYEV</sequence>
<proteinExistence type="predicted"/>
<organism evidence="1">
    <name type="scientific">marine sediment metagenome</name>
    <dbReference type="NCBI Taxonomy" id="412755"/>
    <lineage>
        <taxon>unclassified sequences</taxon>
        <taxon>metagenomes</taxon>
        <taxon>ecological metagenomes</taxon>
    </lineage>
</organism>
<accession>X0YN37</accession>
<dbReference type="AlphaFoldDB" id="X0YN37"/>
<evidence type="ECO:0000313" key="1">
    <source>
        <dbReference type="EMBL" id="GAG38121.1"/>
    </source>
</evidence>
<feature type="non-terminal residue" evidence="1">
    <location>
        <position position="240"/>
    </location>
</feature>
<gene>
    <name evidence="1" type="ORF">S01H1_74594</name>
</gene>
<comment type="caution">
    <text evidence="1">The sequence shown here is derived from an EMBL/GenBank/DDBJ whole genome shotgun (WGS) entry which is preliminary data.</text>
</comment>
<reference evidence="1" key="1">
    <citation type="journal article" date="2014" name="Front. Microbiol.">
        <title>High frequency of phylogenetically diverse reductive dehalogenase-homologous genes in deep subseafloor sedimentary metagenomes.</title>
        <authorList>
            <person name="Kawai M."/>
            <person name="Futagami T."/>
            <person name="Toyoda A."/>
            <person name="Takaki Y."/>
            <person name="Nishi S."/>
            <person name="Hori S."/>
            <person name="Arai W."/>
            <person name="Tsubouchi T."/>
            <person name="Morono Y."/>
            <person name="Uchiyama I."/>
            <person name="Ito T."/>
            <person name="Fujiyama A."/>
            <person name="Inagaki F."/>
            <person name="Takami H."/>
        </authorList>
    </citation>
    <scope>NUCLEOTIDE SEQUENCE</scope>
    <source>
        <strain evidence="1">Expedition CK06-06</strain>
    </source>
</reference>
<protein>
    <submittedName>
        <fullName evidence="1">Uncharacterized protein</fullName>
    </submittedName>
</protein>